<evidence type="ECO:0000313" key="4">
    <source>
        <dbReference type="Proteomes" id="UP000006757"/>
    </source>
</evidence>
<evidence type="ECO:0000256" key="1">
    <source>
        <dbReference type="SAM" id="MobiDB-lite"/>
    </source>
</evidence>
<dbReference type="Pfam" id="PF24852">
    <property type="entry name" value="DUF7726"/>
    <property type="match status" value="2"/>
</dbReference>
<gene>
    <name evidence="3" type="ORF">A1Q2_00483</name>
</gene>
<dbReference type="InterPro" id="IPR056143">
    <property type="entry name" value="DUF7726"/>
</dbReference>
<sequence>MPATKTYMISDDPDVEYKWSCNQIRGKLRKYIENGGAKTTEMQRELGVNSNSWGRFMRYTGSMQGCDGGVYEAATRFFLDMERRGEKMPKAKPAPVAGKENAPPAGSAAAGIVAEAGKPASEGKAKAPKPTTATADVTGVKLNGEDTDSVPVYDSCDVVRRKIEAHLKLPGVTRAAFLRDLGAQFSEKVNIQSKQLNDFLAKRGPVAGNTSRVYYAGYVFFEKRRVALDQPKNAHRLGMEKSHPGGADTSRMRTHILCRADEILVEDEFGNLH</sequence>
<feature type="domain" description="DUF7726" evidence="2">
    <location>
        <begin position="150"/>
        <end position="226"/>
    </location>
</feature>
<dbReference type="HOGENOM" id="CLU_060561_0_0_1"/>
<evidence type="ECO:0000259" key="2">
    <source>
        <dbReference type="Pfam" id="PF24852"/>
    </source>
</evidence>
<dbReference type="EMBL" id="AMBO01000140">
    <property type="protein sequence ID" value="EKD05253.1"/>
    <property type="molecule type" value="Genomic_DNA"/>
</dbReference>
<dbReference type="OrthoDB" id="2592504at2759"/>
<name>K1W8W5_TRIAC</name>
<accession>K1W8W5</accession>
<dbReference type="PANTHER" id="PTHR42339">
    <property type="entry name" value="HISTONE H1"/>
    <property type="match status" value="1"/>
</dbReference>
<dbReference type="eggNOG" id="ENOG502S77C">
    <property type="taxonomic scope" value="Eukaryota"/>
</dbReference>
<organism evidence="3 4">
    <name type="scientific">Trichosporon asahii var. asahii (strain CBS 8904)</name>
    <name type="common">Yeast</name>
    <dbReference type="NCBI Taxonomy" id="1220162"/>
    <lineage>
        <taxon>Eukaryota</taxon>
        <taxon>Fungi</taxon>
        <taxon>Dikarya</taxon>
        <taxon>Basidiomycota</taxon>
        <taxon>Agaricomycotina</taxon>
        <taxon>Tremellomycetes</taxon>
        <taxon>Trichosporonales</taxon>
        <taxon>Trichosporonaceae</taxon>
        <taxon>Trichosporon</taxon>
    </lineage>
</organism>
<dbReference type="AlphaFoldDB" id="K1W8W5"/>
<evidence type="ECO:0000313" key="3">
    <source>
        <dbReference type="EMBL" id="EKD05253.1"/>
    </source>
</evidence>
<feature type="domain" description="DUF7726" evidence="2">
    <location>
        <begin position="16"/>
        <end position="87"/>
    </location>
</feature>
<dbReference type="InParanoid" id="K1W8W5"/>
<dbReference type="PANTHER" id="PTHR42339:SF1">
    <property type="entry name" value="HISTONE H1"/>
    <property type="match status" value="1"/>
</dbReference>
<proteinExistence type="predicted"/>
<protein>
    <recommendedName>
        <fullName evidence="2">DUF7726 domain-containing protein</fullName>
    </recommendedName>
</protein>
<dbReference type="OMA" id="DIEHGAN"/>
<reference evidence="3 4" key="1">
    <citation type="journal article" date="2012" name="Eukaryot. Cell">
        <title>Genome sequence of the Trichosporon asahii environmental strain CBS 8904.</title>
        <authorList>
            <person name="Yang R.Y."/>
            <person name="Li H.T."/>
            <person name="Zhu H."/>
            <person name="Zhou G.P."/>
            <person name="Wang M."/>
            <person name="Wang L."/>
        </authorList>
    </citation>
    <scope>NUCLEOTIDE SEQUENCE [LARGE SCALE GENOMIC DNA]</scope>
    <source>
        <strain evidence="3 4">CBS 8904</strain>
    </source>
</reference>
<comment type="caution">
    <text evidence="3">The sequence shown here is derived from an EMBL/GenBank/DDBJ whole genome shotgun (WGS) entry which is preliminary data.</text>
</comment>
<keyword evidence="4" id="KW-1185">Reference proteome</keyword>
<feature type="region of interest" description="Disordered" evidence="1">
    <location>
        <begin position="86"/>
        <end position="109"/>
    </location>
</feature>
<dbReference type="Proteomes" id="UP000006757">
    <property type="component" value="Unassembled WGS sequence"/>
</dbReference>